<evidence type="ECO:0000259" key="5">
    <source>
        <dbReference type="PROSITE" id="PS50977"/>
    </source>
</evidence>
<evidence type="ECO:0000313" key="7">
    <source>
        <dbReference type="Proteomes" id="UP000770889"/>
    </source>
</evidence>
<evidence type="ECO:0000256" key="2">
    <source>
        <dbReference type="ARBA" id="ARBA00023125"/>
    </source>
</evidence>
<gene>
    <name evidence="6" type="ORF">KME65_07735</name>
</gene>
<dbReference type="AlphaFoldDB" id="A0A944MCE6"/>
<dbReference type="PANTHER" id="PTHR30055:SF234">
    <property type="entry name" value="HTH-TYPE TRANSCRIPTIONAL REGULATOR BETI"/>
    <property type="match status" value="1"/>
</dbReference>
<dbReference type="Pfam" id="PF13305">
    <property type="entry name" value="TetR_C_33"/>
    <property type="match status" value="1"/>
</dbReference>
<proteinExistence type="predicted"/>
<feature type="DNA-binding region" description="H-T-H motif" evidence="4">
    <location>
        <begin position="33"/>
        <end position="52"/>
    </location>
</feature>
<feature type="domain" description="HTH tetR-type" evidence="5">
    <location>
        <begin position="10"/>
        <end position="70"/>
    </location>
</feature>
<dbReference type="Pfam" id="PF00440">
    <property type="entry name" value="TetR_N"/>
    <property type="match status" value="1"/>
</dbReference>
<keyword evidence="1" id="KW-0805">Transcription regulation</keyword>
<dbReference type="InterPro" id="IPR025996">
    <property type="entry name" value="MT1864/Rv1816-like_C"/>
</dbReference>
<reference evidence="6 7" key="1">
    <citation type="submission" date="2021-05" db="EMBL/GenBank/DDBJ databases">
        <title>Genetic and Functional Diversity in Clade A Lucinid endosymbionts from the Bahamas.</title>
        <authorList>
            <person name="Giani N.M."/>
            <person name="Engel A.S."/>
            <person name="Campbell B.J."/>
        </authorList>
    </citation>
    <scope>NUCLEOTIDE SEQUENCE [LARGE SCALE GENOMIC DNA]</scope>
    <source>
        <strain evidence="6">LUC16012Gg_MoonRockCtena</strain>
    </source>
</reference>
<name>A0A944MCE6_9GAMM</name>
<dbReference type="EMBL" id="JAHHGM010000005">
    <property type="protein sequence ID" value="MBT2988842.1"/>
    <property type="molecule type" value="Genomic_DNA"/>
</dbReference>
<dbReference type="InterPro" id="IPR050109">
    <property type="entry name" value="HTH-type_TetR-like_transc_reg"/>
</dbReference>
<dbReference type="PANTHER" id="PTHR30055">
    <property type="entry name" value="HTH-TYPE TRANSCRIPTIONAL REGULATOR RUTR"/>
    <property type="match status" value="1"/>
</dbReference>
<dbReference type="SUPFAM" id="SSF48498">
    <property type="entry name" value="Tetracyclin repressor-like, C-terminal domain"/>
    <property type="match status" value="1"/>
</dbReference>
<dbReference type="GO" id="GO:0003700">
    <property type="term" value="F:DNA-binding transcription factor activity"/>
    <property type="evidence" value="ECO:0007669"/>
    <property type="project" value="TreeGrafter"/>
</dbReference>
<dbReference type="Proteomes" id="UP000770889">
    <property type="component" value="Unassembled WGS sequence"/>
</dbReference>
<evidence type="ECO:0000313" key="6">
    <source>
        <dbReference type="EMBL" id="MBT2988842.1"/>
    </source>
</evidence>
<dbReference type="SUPFAM" id="SSF46689">
    <property type="entry name" value="Homeodomain-like"/>
    <property type="match status" value="1"/>
</dbReference>
<evidence type="ECO:0000256" key="3">
    <source>
        <dbReference type="ARBA" id="ARBA00023163"/>
    </source>
</evidence>
<sequence length="204" mass="22947">MARRSDHSREEIRDMALEAAEQIILEEGHDGLTARKVASEIGYTVGTLYLVFENLDDLVMHINARTLDRLHELMTDGDIQGLAPKDRLLRLGQIYIHFAYGDPHRWALIFEHRPADDRDMPDWYREKVMHVFAVVEDALKPLAPRRSKRDISQASCALWAGIHGICILGITQKLGSTGEKSVLKLAKSLILNYLGGFTGTEANA</sequence>
<accession>A0A944MCE6</accession>
<dbReference type="InterPro" id="IPR009057">
    <property type="entry name" value="Homeodomain-like_sf"/>
</dbReference>
<organism evidence="6 7">
    <name type="scientific">Candidatus Thiodiazotropha taylori</name>
    <dbReference type="NCBI Taxonomy" id="2792791"/>
    <lineage>
        <taxon>Bacteria</taxon>
        <taxon>Pseudomonadati</taxon>
        <taxon>Pseudomonadota</taxon>
        <taxon>Gammaproteobacteria</taxon>
        <taxon>Chromatiales</taxon>
        <taxon>Sedimenticolaceae</taxon>
        <taxon>Candidatus Thiodiazotropha</taxon>
    </lineage>
</organism>
<protein>
    <submittedName>
        <fullName evidence="6">WHG domain-containing protein</fullName>
    </submittedName>
</protein>
<evidence type="ECO:0000256" key="4">
    <source>
        <dbReference type="PROSITE-ProRule" id="PRU00335"/>
    </source>
</evidence>
<keyword evidence="2 4" id="KW-0238">DNA-binding</keyword>
<keyword evidence="3" id="KW-0804">Transcription</keyword>
<dbReference type="PROSITE" id="PS50977">
    <property type="entry name" value="HTH_TETR_2"/>
    <property type="match status" value="1"/>
</dbReference>
<evidence type="ECO:0000256" key="1">
    <source>
        <dbReference type="ARBA" id="ARBA00023015"/>
    </source>
</evidence>
<dbReference type="InterPro" id="IPR001647">
    <property type="entry name" value="HTH_TetR"/>
</dbReference>
<dbReference type="InterPro" id="IPR036271">
    <property type="entry name" value="Tet_transcr_reg_TetR-rel_C_sf"/>
</dbReference>
<comment type="caution">
    <text evidence="6">The sequence shown here is derived from an EMBL/GenBank/DDBJ whole genome shotgun (WGS) entry which is preliminary data.</text>
</comment>
<dbReference type="Gene3D" id="1.10.357.10">
    <property type="entry name" value="Tetracycline Repressor, domain 2"/>
    <property type="match status" value="1"/>
</dbReference>
<dbReference type="GO" id="GO:0000976">
    <property type="term" value="F:transcription cis-regulatory region binding"/>
    <property type="evidence" value="ECO:0007669"/>
    <property type="project" value="TreeGrafter"/>
</dbReference>